<evidence type="ECO:0000256" key="4">
    <source>
        <dbReference type="ARBA" id="ARBA00022692"/>
    </source>
</evidence>
<comment type="pathway">
    <text evidence="9">Protein modification; lipoprotein biosynthesis (signal peptide cleavage).</text>
</comment>
<sequence>MPRNFWYATLAGLILFVLDRISRTLAFHWGNKEIIPRLIKSLPTENFGVALGINLPNGRISTIVISLVLLLVVVALAFQAYKTKNFYVWLSTNLIFLGAFSNLLDRIFYGSVRDFLKFSFWPTTNNLGDLMVLVGAILLIITFHTNSHKLKKL</sequence>
<evidence type="ECO:0000256" key="3">
    <source>
        <dbReference type="ARBA" id="ARBA00022670"/>
    </source>
</evidence>
<organism evidence="11 12">
    <name type="scientific">Candidatus Kerfeldbacteria bacterium CG08_land_8_20_14_0_20_43_14</name>
    <dbReference type="NCBI Taxonomy" id="2014246"/>
    <lineage>
        <taxon>Bacteria</taxon>
        <taxon>Candidatus Kerfeldiibacteriota</taxon>
    </lineage>
</organism>
<dbReference type="EMBL" id="PEXW01000019">
    <property type="protein sequence ID" value="PIS40883.1"/>
    <property type="molecule type" value="Genomic_DNA"/>
</dbReference>
<comment type="similarity">
    <text evidence="1 9 10">Belongs to the peptidase A8 family.</text>
</comment>
<dbReference type="GO" id="GO:0005886">
    <property type="term" value="C:plasma membrane"/>
    <property type="evidence" value="ECO:0007669"/>
    <property type="project" value="UniProtKB-SubCell"/>
</dbReference>
<comment type="catalytic activity">
    <reaction evidence="9">
        <text>Release of signal peptides from bacterial membrane prolipoproteins. Hydrolyzes -Xaa-Yaa-Zaa-|-(S,diacylglyceryl)Cys-, in which Xaa is hydrophobic (preferably Leu), and Yaa (Ala or Ser) and Zaa (Gly or Ala) have small, neutral side chains.</text>
        <dbReference type="EC" id="3.4.23.36"/>
    </reaction>
</comment>
<name>A0A2H0YT02_9BACT</name>
<evidence type="ECO:0000256" key="9">
    <source>
        <dbReference type="HAMAP-Rule" id="MF_00161"/>
    </source>
</evidence>
<feature type="transmembrane region" description="Helical" evidence="9">
    <location>
        <begin position="60"/>
        <end position="79"/>
    </location>
</feature>
<dbReference type="Pfam" id="PF01252">
    <property type="entry name" value="Peptidase_A8"/>
    <property type="match status" value="1"/>
</dbReference>
<evidence type="ECO:0000313" key="11">
    <source>
        <dbReference type="EMBL" id="PIS40883.1"/>
    </source>
</evidence>
<keyword evidence="7 9" id="KW-1133">Transmembrane helix</keyword>
<keyword evidence="4 9" id="KW-0812">Transmembrane</keyword>
<dbReference type="Proteomes" id="UP000236845">
    <property type="component" value="Unassembled WGS sequence"/>
</dbReference>
<protein>
    <recommendedName>
        <fullName evidence="9">Lipoprotein signal peptidase</fullName>
        <ecNumber evidence="9">3.4.23.36</ecNumber>
    </recommendedName>
    <alternativeName>
        <fullName evidence="9">Prolipoprotein signal peptidase</fullName>
    </alternativeName>
    <alternativeName>
        <fullName evidence="9">Signal peptidase II</fullName>
        <shortName evidence="9">SPase II</shortName>
    </alternativeName>
</protein>
<dbReference type="AlphaFoldDB" id="A0A2H0YT02"/>
<evidence type="ECO:0000256" key="8">
    <source>
        <dbReference type="ARBA" id="ARBA00023136"/>
    </source>
</evidence>
<evidence type="ECO:0000256" key="6">
    <source>
        <dbReference type="ARBA" id="ARBA00022801"/>
    </source>
</evidence>
<dbReference type="HAMAP" id="MF_00161">
    <property type="entry name" value="LspA"/>
    <property type="match status" value="1"/>
</dbReference>
<dbReference type="GO" id="GO:0006508">
    <property type="term" value="P:proteolysis"/>
    <property type="evidence" value="ECO:0007669"/>
    <property type="project" value="UniProtKB-KW"/>
</dbReference>
<keyword evidence="8 9" id="KW-0472">Membrane</keyword>
<evidence type="ECO:0000256" key="1">
    <source>
        <dbReference type="ARBA" id="ARBA00006139"/>
    </source>
</evidence>
<evidence type="ECO:0000256" key="7">
    <source>
        <dbReference type="ARBA" id="ARBA00022989"/>
    </source>
</evidence>
<feature type="active site" evidence="9">
    <location>
        <position position="129"/>
    </location>
</feature>
<evidence type="ECO:0000256" key="5">
    <source>
        <dbReference type="ARBA" id="ARBA00022750"/>
    </source>
</evidence>
<feature type="transmembrane region" description="Helical" evidence="9">
    <location>
        <begin position="124"/>
        <end position="143"/>
    </location>
</feature>
<dbReference type="UniPathway" id="UPA00665"/>
<comment type="subcellular location">
    <subcellularLocation>
        <location evidence="9">Cell membrane</location>
        <topology evidence="9">Multi-pass membrane protein</topology>
    </subcellularLocation>
</comment>
<keyword evidence="5 9" id="KW-0064">Aspartyl protease</keyword>
<dbReference type="EC" id="3.4.23.36" evidence="9"/>
<dbReference type="PANTHER" id="PTHR33695">
    <property type="entry name" value="LIPOPROTEIN SIGNAL PEPTIDASE"/>
    <property type="match status" value="1"/>
</dbReference>
<reference evidence="12" key="1">
    <citation type="submission" date="2017-09" db="EMBL/GenBank/DDBJ databases">
        <title>Depth-based differentiation of microbial function through sediment-hosted aquifers and enrichment of novel symbionts in the deep terrestrial subsurface.</title>
        <authorList>
            <person name="Probst A.J."/>
            <person name="Ladd B."/>
            <person name="Jarett J.K."/>
            <person name="Geller-Mcgrath D.E."/>
            <person name="Sieber C.M.K."/>
            <person name="Emerson J.B."/>
            <person name="Anantharaman K."/>
            <person name="Thomas B.C."/>
            <person name="Malmstrom R."/>
            <person name="Stieglmeier M."/>
            <person name="Klingl A."/>
            <person name="Woyke T."/>
            <person name="Ryan C.M."/>
            <person name="Banfield J.F."/>
        </authorList>
    </citation>
    <scope>NUCLEOTIDE SEQUENCE [LARGE SCALE GENOMIC DNA]</scope>
</reference>
<keyword evidence="2 9" id="KW-1003">Cell membrane</keyword>
<evidence type="ECO:0000256" key="2">
    <source>
        <dbReference type="ARBA" id="ARBA00022475"/>
    </source>
</evidence>
<feature type="transmembrane region" description="Helical" evidence="9">
    <location>
        <begin position="86"/>
        <end position="104"/>
    </location>
</feature>
<accession>A0A2H0YT02</accession>
<dbReference type="PRINTS" id="PR00781">
    <property type="entry name" value="LIPOSIGPTASE"/>
</dbReference>
<evidence type="ECO:0000313" key="12">
    <source>
        <dbReference type="Proteomes" id="UP000236845"/>
    </source>
</evidence>
<evidence type="ECO:0000256" key="10">
    <source>
        <dbReference type="RuleBase" id="RU004181"/>
    </source>
</evidence>
<comment type="caution">
    <text evidence="9">Lacks conserved residue(s) required for the propagation of feature annotation.</text>
</comment>
<proteinExistence type="inferred from homology"/>
<feature type="active site" evidence="9">
    <location>
        <position position="114"/>
    </location>
</feature>
<keyword evidence="6 9" id="KW-0378">Hydrolase</keyword>
<gene>
    <name evidence="9" type="primary">lspA</name>
    <name evidence="11" type="ORF">COT26_00960</name>
</gene>
<keyword evidence="3 9" id="KW-0645">Protease</keyword>
<dbReference type="GO" id="GO:0004190">
    <property type="term" value="F:aspartic-type endopeptidase activity"/>
    <property type="evidence" value="ECO:0007669"/>
    <property type="project" value="UniProtKB-UniRule"/>
</dbReference>
<dbReference type="InterPro" id="IPR001872">
    <property type="entry name" value="Peptidase_A8"/>
</dbReference>
<comment type="function">
    <text evidence="9">This protein specifically catalyzes the removal of signal peptides from prolipoproteins.</text>
</comment>
<comment type="caution">
    <text evidence="11">The sequence shown here is derived from an EMBL/GenBank/DDBJ whole genome shotgun (WGS) entry which is preliminary data.</text>
</comment>
<dbReference type="PANTHER" id="PTHR33695:SF1">
    <property type="entry name" value="LIPOPROTEIN SIGNAL PEPTIDASE"/>
    <property type="match status" value="1"/>
</dbReference>